<evidence type="ECO:0000313" key="1">
    <source>
        <dbReference type="EMBL" id="KAA6394395.1"/>
    </source>
</evidence>
<reference evidence="1 2" key="1">
    <citation type="submission" date="2019-03" db="EMBL/GenBank/DDBJ databases">
        <title>Single cell metagenomics reveals metabolic interactions within the superorganism composed of flagellate Streblomastix strix and complex community of Bacteroidetes bacteria on its surface.</title>
        <authorList>
            <person name="Treitli S.C."/>
            <person name="Kolisko M."/>
            <person name="Husnik F."/>
            <person name="Keeling P."/>
            <person name="Hampl V."/>
        </authorList>
    </citation>
    <scope>NUCLEOTIDE SEQUENCE [LARGE SCALE GENOMIC DNA]</scope>
    <source>
        <strain evidence="1">ST1C</strain>
    </source>
</reference>
<dbReference type="Proteomes" id="UP000324800">
    <property type="component" value="Unassembled WGS sequence"/>
</dbReference>
<dbReference type="EMBL" id="SNRW01001954">
    <property type="protein sequence ID" value="KAA6394395.1"/>
    <property type="molecule type" value="Genomic_DNA"/>
</dbReference>
<gene>
    <name evidence="1" type="ORF">EZS28_010082</name>
</gene>
<accession>A0A5J4WJD1</accession>
<proteinExistence type="predicted"/>
<protein>
    <submittedName>
        <fullName evidence="1">Uncharacterized protein</fullName>
    </submittedName>
</protein>
<evidence type="ECO:0000313" key="2">
    <source>
        <dbReference type="Proteomes" id="UP000324800"/>
    </source>
</evidence>
<name>A0A5J4WJD1_9EUKA</name>
<organism evidence="1 2">
    <name type="scientific">Streblomastix strix</name>
    <dbReference type="NCBI Taxonomy" id="222440"/>
    <lineage>
        <taxon>Eukaryota</taxon>
        <taxon>Metamonada</taxon>
        <taxon>Preaxostyla</taxon>
        <taxon>Oxymonadida</taxon>
        <taxon>Streblomastigidae</taxon>
        <taxon>Streblomastix</taxon>
    </lineage>
</organism>
<sequence>MILTIDTGLPASTPIYINQRGTNLNTQYPDTKLVTNYVLNAGSSTSFAGVTCGAVQINPNGNNFIEGIRISCSTNSDYSGIYLVCDPLSNTGTLSNQRSILTNPIGALRIAVGEQFNQDNQGLMISADGNTLTFN</sequence>
<dbReference type="AlphaFoldDB" id="A0A5J4WJD1"/>
<comment type="caution">
    <text evidence="1">The sequence shown here is derived from an EMBL/GenBank/DDBJ whole genome shotgun (WGS) entry which is preliminary data.</text>
</comment>